<dbReference type="GO" id="GO:0006897">
    <property type="term" value="P:endocytosis"/>
    <property type="evidence" value="ECO:0007669"/>
    <property type="project" value="InterPro"/>
</dbReference>
<dbReference type="AlphaFoldDB" id="A0A8H6ESN8"/>
<dbReference type="InterPro" id="IPR008942">
    <property type="entry name" value="ENTH_VHS"/>
</dbReference>
<comment type="caution">
    <text evidence="3">The sequence shown here is derived from an EMBL/GenBank/DDBJ whole genome shotgun (WGS) entry which is preliminary data.</text>
</comment>
<dbReference type="SUPFAM" id="SSF48464">
    <property type="entry name" value="ENTH/VHS domain"/>
    <property type="match status" value="1"/>
</dbReference>
<dbReference type="EMBL" id="JABCYN010000034">
    <property type="protein sequence ID" value="KAF6008737.1"/>
    <property type="molecule type" value="Genomic_DNA"/>
</dbReference>
<organism evidence="3 4">
    <name type="scientific">Dekkera bruxellensis</name>
    <name type="common">Brettanomyces custersii</name>
    <dbReference type="NCBI Taxonomy" id="5007"/>
    <lineage>
        <taxon>Eukaryota</taxon>
        <taxon>Fungi</taxon>
        <taxon>Dikarya</taxon>
        <taxon>Ascomycota</taxon>
        <taxon>Saccharomycotina</taxon>
        <taxon>Pichiomycetes</taxon>
        <taxon>Pichiales</taxon>
        <taxon>Pichiaceae</taxon>
        <taxon>Brettanomyces</taxon>
    </lineage>
</organism>
<dbReference type="SUPFAM" id="SSF89009">
    <property type="entry name" value="GAT-like domain"/>
    <property type="match status" value="1"/>
</dbReference>
<dbReference type="InterPro" id="IPR002014">
    <property type="entry name" value="VHS_dom"/>
</dbReference>
<reference evidence="3 4" key="1">
    <citation type="journal article" date="2020" name="Appl. Microbiol. Biotechnol.">
        <title>Targeted gene deletion in Brettanomyces bruxellensis with an expression-free CRISPR-Cas9 system.</title>
        <authorList>
            <person name="Varela C."/>
            <person name="Bartel C."/>
            <person name="Onetto C."/>
            <person name="Borneman A."/>
        </authorList>
    </citation>
    <scope>NUCLEOTIDE SEQUENCE [LARGE SCALE GENOMIC DNA]</scope>
    <source>
        <strain evidence="3 4">AWRI1613</strain>
    </source>
</reference>
<dbReference type="PROSITE" id="PS50179">
    <property type="entry name" value="VHS"/>
    <property type="match status" value="1"/>
</dbReference>
<evidence type="ECO:0000259" key="2">
    <source>
        <dbReference type="PROSITE" id="PS50179"/>
    </source>
</evidence>
<protein>
    <recommendedName>
        <fullName evidence="2">VHS domain-containing protein</fullName>
    </recommendedName>
</protein>
<feature type="compositionally biased region" description="Acidic residues" evidence="1">
    <location>
        <begin position="343"/>
        <end position="356"/>
    </location>
</feature>
<dbReference type="Gene3D" id="1.25.40.90">
    <property type="match status" value="1"/>
</dbReference>
<dbReference type="InterPro" id="IPR045007">
    <property type="entry name" value="LSB5"/>
</dbReference>
<feature type="region of interest" description="Disordered" evidence="1">
    <location>
        <begin position="375"/>
        <end position="406"/>
    </location>
</feature>
<dbReference type="Pfam" id="PF00790">
    <property type="entry name" value="VHS"/>
    <property type="match status" value="1"/>
</dbReference>
<dbReference type="CDD" id="cd16980">
    <property type="entry name" value="VHS_Lsb5"/>
    <property type="match status" value="1"/>
</dbReference>
<evidence type="ECO:0000313" key="3">
    <source>
        <dbReference type="EMBL" id="KAF6008737.1"/>
    </source>
</evidence>
<dbReference type="GO" id="GO:0030479">
    <property type="term" value="C:actin cortical patch"/>
    <property type="evidence" value="ECO:0007669"/>
    <property type="project" value="TreeGrafter"/>
</dbReference>
<feature type="region of interest" description="Disordered" evidence="1">
    <location>
        <begin position="331"/>
        <end position="356"/>
    </location>
</feature>
<dbReference type="Proteomes" id="UP000568158">
    <property type="component" value="Unassembled WGS sequence"/>
</dbReference>
<dbReference type="InterPro" id="IPR038425">
    <property type="entry name" value="GAT_sf"/>
</dbReference>
<proteinExistence type="predicted"/>
<sequence length="473" mass="52867">MGFLDSHAHTAVSSTINKLIEQTDPNGDDGIMEAEIGNLLDMIRLQKDPIESGPTEAARAIRKKLKYGSISAQVNALNLLNLLVANGGEGRMALLYNDRKLLDRMVKTVSPYTGDASIDRRVVRKARELVLAWKEEYEDDDSRESLADLYGRCGLGRKSGRVATRESVPDFMNDEADESSGFDTRIGSRLDDEDDEESIGGPSEFRGSSYRSEDPKRGVTRRKTNKELDKQFKIPRIDYEKETPRIYKIIAEANVLSINLEDSLRVLEPGELSIHSEKANKCFDECRLIRRRILRYLQLVDKEELLSALLKCNDDLVACLKHYADLSEPAEARRSAAGNADASTDDDSLSDYETDESLDDGLGAQFRDAGVAPIDASNNRRDSVSSDSSLKRVPVKSAAPRRPAKPLAFRVKRGKRRSRRLSRRHVGKPKLMMLIHLVIITRLIEAAPGYERRNINGIANCFLLEDCGVVVNS</sequence>
<feature type="region of interest" description="Disordered" evidence="1">
    <location>
        <begin position="166"/>
        <end position="224"/>
    </location>
</feature>
<dbReference type="GO" id="GO:0007015">
    <property type="term" value="P:actin filament organization"/>
    <property type="evidence" value="ECO:0007669"/>
    <property type="project" value="InterPro"/>
</dbReference>
<name>A0A8H6ESN8_DEKBR</name>
<dbReference type="PANTHER" id="PTHR47789:SF1">
    <property type="entry name" value="LAS SEVENTEEN-BINDING PROTEIN 5"/>
    <property type="match status" value="1"/>
</dbReference>
<dbReference type="GO" id="GO:0043130">
    <property type="term" value="F:ubiquitin binding"/>
    <property type="evidence" value="ECO:0007669"/>
    <property type="project" value="InterPro"/>
</dbReference>
<dbReference type="PANTHER" id="PTHR47789">
    <property type="entry name" value="LAS SEVENTEEN-BINDING PROTEIN 5"/>
    <property type="match status" value="1"/>
</dbReference>
<accession>A0A8H6ESN8</accession>
<gene>
    <name evidence="3" type="ORF">HII12_003965</name>
</gene>
<evidence type="ECO:0000313" key="4">
    <source>
        <dbReference type="Proteomes" id="UP000568158"/>
    </source>
</evidence>
<dbReference type="GO" id="GO:0035091">
    <property type="term" value="F:phosphatidylinositol binding"/>
    <property type="evidence" value="ECO:0007669"/>
    <property type="project" value="InterPro"/>
</dbReference>
<dbReference type="GO" id="GO:0007034">
    <property type="term" value="P:vacuolar transport"/>
    <property type="evidence" value="ECO:0007669"/>
    <property type="project" value="UniProtKB-ARBA"/>
</dbReference>
<dbReference type="GO" id="GO:0051666">
    <property type="term" value="P:actin cortical patch localization"/>
    <property type="evidence" value="ECO:0007669"/>
    <property type="project" value="TreeGrafter"/>
</dbReference>
<dbReference type="Gene3D" id="1.20.58.160">
    <property type="match status" value="1"/>
</dbReference>
<evidence type="ECO:0000256" key="1">
    <source>
        <dbReference type="SAM" id="MobiDB-lite"/>
    </source>
</evidence>
<feature type="domain" description="VHS" evidence="2">
    <location>
        <begin position="38"/>
        <end position="150"/>
    </location>
</feature>